<dbReference type="EMBL" id="JAAATY010000043">
    <property type="protein sequence ID" value="NRN70725.1"/>
    <property type="molecule type" value="Genomic_DNA"/>
</dbReference>
<dbReference type="Pfam" id="PF13354">
    <property type="entry name" value="Beta-lactamase2"/>
    <property type="match status" value="1"/>
</dbReference>
<proteinExistence type="predicted"/>
<dbReference type="InterPro" id="IPR000871">
    <property type="entry name" value="Beta-lactam_class-A"/>
</dbReference>
<evidence type="ECO:0000313" key="3">
    <source>
        <dbReference type="Proteomes" id="UP000763557"/>
    </source>
</evidence>
<dbReference type="SUPFAM" id="SSF56601">
    <property type="entry name" value="beta-lactamase/transpeptidase-like"/>
    <property type="match status" value="1"/>
</dbReference>
<organism evidence="2 3">
    <name type="scientific">Kibdelosporangium persicum</name>
    <dbReference type="NCBI Taxonomy" id="2698649"/>
    <lineage>
        <taxon>Bacteria</taxon>
        <taxon>Bacillati</taxon>
        <taxon>Actinomycetota</taxon>
        <taxon>Actinomycetes</taxon>
        <taxon>Pseudonocardiales</taxon>
        <taxon>Pseudonocardiaceae</taxon>
        <taxon>Kibdelosporangium</taxon>
    </lineage>
</organism>
<dbReference type="PANTHER" id="PTHR35333:SF3">
    <property type="entry name" value="BETA-LACTAMASE-TYPE TRANSPEPTIDASE FOLD CONTAINING PROTEIN"/>
    <property type="match status" value="1"/>
</dbReference>
<reference evidence="2 3" key="1">
    <citation type="submission" date="2020-01" db="EMBL/GenBank/DDBJ databases">
        <title>Kibdelosporangium persica a novel Actinomycetes from a hot desert in Iran.</title>
        <authorList>
            <person name="Safaei N."/>
            <person name="Zaburannyi N."/>
            <person name="Mueller R."/>
            <person name="Wink J."/>
        </authorList>
    </citation>
    <scope>NUCLEOTIDE SEQUENCE [LARGE SCALE GENOMIC DNA]</scope>
    <source>
        <strain evidence="2 3">4NS15</strain>
    </source>
</reference>
<dbReference type="InterPro" id="IPR045155">
    <property type="entry name" value="Beta-lactam_cat"/>
</dbReference>
<evidence type="ECO:0000313" key="2">
    <source>
        <dbReference type="EMBL" id="NRN70725.1"/>
    </source>
</evidence>
<accession>A0ABX2FJ42</accession>
<dbReference type="Gene3D" id="3.40.710.10">
    <property type="entry name" value="DD-peptidase/beta-lactamase superfamily"/>
    <property type="match status" value="1"/>
</dbReference>
<dbReference type="InterPro" id="IPR012338">
    <property type="entry name" value="Beta-lactam/transpept-like"/>
</dbReference>
<keyword evidence="3" id="KW-1185">Reference proteome</keyword>
<sequence length="288" mass="29484">MAAIVLVAPASATSVTPAGPASADLASPLVTVGPSPEPEPSREALAQAPQATNYAAAMVGAAHAAVPKGVTFGVSVLDLRTGQLAVTGTEQFYSASLSKLMLVVDMIDRGVEITPAVHDLITRALGPSDDEAMNVLWVKFDGADAMTRVADSLGMAATATADDRSQWGEVKVSPAGYARLYQHIMTEMDPADRDVIVTALSGAPPAAADGFNQSYGLLDAAPKAFAKQGWMYYGNQLYLHSAGVVANGSDRYVVVLMTSQASSSGVARANVSAIAAAVMGAMPATSPS</sequence>
<comment type="caution">
    <text evidence="2">The sequence shown here is derived from an EMBL/GenBank/DDBJ whole genome shotgun (WGS) entry which is preliminary data.</text>
</comment>
<feature type="domain" description="Beta-lactamase class A catalytic" evidence="1">
    <location>
        <begin position="116"/>
        <end position="258"/>
    </location>
</feature>
<name>A0ABX2FJ42_9PSEU</name>
<evidence type="ECO:0000259" key="1">
    <source>
        <dbReference type="Pfam" id="PF13354"/>
    </source>
</evidence>
<dbReference type="PANTHER" id="PTHR35333">
    <property type="entry name" value="BETA-LACTAMASE"/>
    <property type="match status" value="1"/>
</dbReference>
<dbReference type="Proteomes" id="UP000763557">
    <property type="component" value="Unassembled WGS sequence"/>
</dbReference>
<gene>
    <name evidence="2" type="ORF">GC106_79970</name>
</gene>
<protein>
    <submittedName>
        <fullName evidence="2">Beta-lactamase class A</fullName>
    </submittedName>
</protein>